<evidence type="ECO:0000313" key="3">
    <source>
        <dbReference type="Proteomes" id="UP000245086"/>
    </source>
</evidence>
<dbReference type="InterPro" id="IPR029058">
    <property type="entry name" value="AB_hydrolase_fold"/>
</dbReference>
<evidence type="ECO:0000259" key="1">
    <source>
        <dbReference type="Pfam" id="PF12697"/>
    </source>
</evidence>
<dbReference type="EMBL" id="BFBR01000004">
    <property type="protein sequence ID" value="GBF57816.1"/>
    <property type="molecule type" value="Genomic_DNA"/>
</dbReference>
<reference evidence="2 3" key="1">
    <citation type="journal article" date="2018" name="Genome Announc.">
        <title>Draft Genome Sequence of "Candidatus Phycosocius bacilliformis," an Alphaproteobacterial Ectosymbiont of the Hydrocarbon-Producing Green Alga Botryococcus braunii.</title>
        <authorList>
            <person name="Tanabe Y."/>
            <person name="Yamaguchi H."/>
            <person name="Watanabe M.M."/>
        </authorList>
    </citation>
    <scope>NUCLEOTIDE SEQUENCE [LARGE SCALE GENOMIC DNA]</scope>
    <source>
        <strain evidence="2 3">BOTRYCO-2</strain>
    </source>
</reference>
<name>A0A2P2E9S9_9PROT</name>
<protein>
    <submittedName>
        <fullName evidence="2">2-hydroxy-6-oxo-6-phenylhexa-2,4-dienoate hydrolase</fullName>
        <ecNumber evidence="2">3.7.1.8</ecNumber>
    </submittedName>
</protein>
<accession>A0A2P2E9S9</accession>
<keyword evidence="3" id="KW-1185">Reference proteome</keyword>
<dbReference type="Proteomes" id="UP000245086">
    <property type="component" value="Unassembled WGS sequence"/>
</dbReference>
<dbReference type="Pfam" id="PF12697">
    <property type="entry name" value="Abhydrolase_6"/>
    <property type="match status" value="1"/>
</dbReference>
<dbReference type="EC" id="3.7.1.8" evidence="2"/>
<evidence type="ECO:0000313" key="2">
    <source>
        <dbReference type="EMBL" id="GBF57816.1"/>
    </source>
</evidence>
<dbReference type="GO" id="GO:0042171">
    <property type="term" value="F:lysophosphatidic acid acyltransferase activity"/>
    <property type="evidence" value="ECO:0007669"/>
    <property type="project" value="TreeGrafter"/>
</dbReference>
<dbReference type="InterPro" id="IPR000073">
    <property type="entry name" value="AB_hydrolase_1"/>
</dbReference>
<organism evidence="2 3">
    <name type="scientific">Candidatus Phycosocius bacilliformis</name>
    <dbReference type="NCBI Taxonomy" id="1445552"/>
    <lineage>
        <taxon>Bacteria</taxon>
        <taxon>Pseudomonadati</taxon>
        <taxon>Pseudomonadota</taxon>
        <taxon>Alphaproteobacteria</taxon>
        <taxon>Caulobacterales</taxon>
        <taxon>Caulobacterales incertae sedis</taxon>
        <taxon>Candidatus Phycosocius</taxon>
    </lineage>
</organism>
<dbReference type="GO" id="GO:0006654">
    <property type="term" value="P:phosphatidic acid biosynthetic process"/>
    <property type="evidence" value="ECO:0007669"/>
    <property type="project" value="TreeGrafter"/>
</dbReference>
<comment type="caution">
    <text evidence="2">The sequence shown here is derived from an EMBL/GenBank/DDBJ whole genome shotgun (WGS) entry which is preliminary data.</text>
</comment>
<keyword evidence="2" id="KW-0378">Hydrolase</keyword>
<dbReference type="PRINTS" id="PR00111">
    <property type="entry name" value="ABHYDROLASE"/>
</dbReference>
<sequence>MSHPSPQQIVRAELSSVPEVADPKRDVGLLEAYGGAAPPYPGWALDAIANTPERAWFEVDGARIELLIWGTHGQPGVLLLHGNGAHAGWWSFIAPFLAKAGYRVAALSFSGMGGSDWRDVYRMDLFVAEVLGACAVAGLAASGNQPVIAAHSFGGVPAIEAALAAPDKIGGLILLDSPIEPPGEEWKGPPKRTAPNRVYASLTEALARFRLAPPQPCDNHWALDHIARGSLKQVDGGWTWQFDPFLWNSFSPIVMSDRAPQLKVPCYVIRGGHSFLMEDRVFNYMKTIFPPNTGFVTIPEAQHHVMLDQPLATIAVLESSLAGIAILPKAPMRG</sequence>
<dbReference type="SUPFAM" id="SSF53474">
    <property type="entry name" value="alpha/beta-Hydrolases"/>
    <property type="match status" value="1"/>
</dbReference>
<dbReference type="GO" id="GO:0055088">
    <property type="term" value="P:lipid homeostasis"/>
    <property type="evidence" value="ECO:0007669"/>
    <property type="project" value="TreeGrafter"/>
</dbReference>
<gene>
    <name evidence="2" type="primary">bphD</name>
    <name evidence="2" type="ORF">PbB2_01486</name>
</gene>
<dbReference type="AlphaFoldDB" id="A0A2P2E9S9"/>
<proteinExistence type="predicted"/>
<dbReference type="OrthoDB" id="9804723at2"/>
<dbReference type="PANTHER" id="PTHR42886:SF42">
    <property type="entry name" value="ALPHA_BETA-HYDROLASES SUPERFAMILY PROTEIN"/>
    <property type="match status" value="1"/>
</dbReference>
<feature type="domain" description="AB hydrolase-1" evidence="1">
    <location>
        <begin position="77"/>
        <end position="314"/>
    </location>
</feature>
<dbReference type="GO" id="GO:0052689">
    <property type="term" value="F:carboxylic ester hydrolase activity"/>
    <property type="evidence" value="ECO:0007669"/>
    <property type="project" value="TreeGrafter"/>
</dbReference>
<dbReference type="PANTHER" id="PTHR42886">
    <property type="entry name" value="RE40534P-RELATED"/>
    <property type="match status" value="1"/>
</dbReference>
<dbReference type="RefSeq" id="WP_108984697.1">
    <property type="nucleotide sequence ID" value="NZ_BFBR01000004.1"/>
</dbReference>
<dbReference type="Gene3D" id="3.40.50.1820">
    <property type="entry name" value="alpha/beta hydrolase"/>
    <property type="match status" value="1"/>
</dbReference>